<evidence type="ECO:0000256" key="3">
    <source>
        <dbReference type="SAM" id="MobiDB-lite"/>
    </source>
</evidence>
<evidence type="ECO:0000313" key="5">
    <source>
        <dbReference type="Proteomes" id="UP000813463"/>
    </source>
</evidence>
<reference evidence="6" key="2">
    <citation type="submission" date="2025-08" db="UniProtKB">
        <authorList>
            <consortium name="RefSeq"/>
        </authorList>
    </citation>
    <scope>IDENTIFICATION</scope>
    <source>
        <tissue evidence="6">Leaf</tissue>
    </source>
</reference>
<name>A0A9R0IDW6_SPIOL</name>
<organism evidence="5 6">
    <name type="scientific">Spinacia oleracea</name>
    <name type="common">Spinach</name>
    <dbReference type="NCBI Taxonomy" id="3562"/>
    <lineage>
        <taxon>Eukaryota</taxon>
        <taxon>Viridiplantae</taxon>
        <taxon>Streptophyta</taxon>
        <taxon>Embryophyta</taxon>
        <taxon>Tracheophyta</taxon>
        <taxon>Spermatophyta</taxon>
        <taxon>Magnoliopsida</taxon>
        <taxon>eudicotyledons</taxon>
        <taxon>Gunneridae</taxon>
        <taxon>Pentapetalae</taxon>
        <taxon>Caryophyllales</taxon>
        <taxon>Chenopodiaceae</taxon>
        <taxon>Chenopodioideae</taxon>
        <taxon>Anserineae</taxon>
        <taxon>Spinacia</taxon>
    </lineage>
</organism>
<evidence type="ECO:0000256" key="2">
    <source>
        <dbReference type="SAM" id="Coils"/>
    </source>
</evidence>
<accession>A0A9R0IDW6</accession>
<dbReference type="Pfam" id="PF03763">
    <property type="entry name" value="Remorin_C"/>
    <property type="match status" value="1"/>
</dbReference>
<evidence type="ECO:0000256" key="1">
    <source>
        <dbReference type="ARBA" id="ARBA00005711"/>
    </source>
</evidence>
<dbReference type="InterPro" id="IPR005516">
    <property type="entry name" value="Remorin_C"/>
</dbReference>
<gene>
    <name evidence="6" type="primary">LOC110787201</name>
</gene>
<dbReference type="Proteomes" id="UP000813463">
    <property type="component" value="Chromosome 1"/>
</dbReference>
<dbReference type="KEGG" id="soe:110787201"/>
<protein>
    <submittedName>
        <fullName evidence="6">Uncharacterized protein isoform X1</fullName>
    </submittedName>
</protein>
<dbReference type="PANTHER" id="PTHR31471:SF3">
    <property type="entry name" value="OS11G0616300 PROTEIN"/>
    <property type="match status" value="1"/>
</dbReference>
<dbReference type="RefSeq" id="XP_021847468.2">
    <property type="nucleotide sequence ID" value="XM_021991776.2"/>
</dbReference>
<feature type="compositionally biased region" description="Polar residues" evidence="3">
    <location>
        <begin position="301"/>
        <end position="326"/>
    </location>
</feature>
<reference evidence="5" key="1">
    <citation type="journal article" date="2021" name="Nat. Commun.">
        <title>Genomic analyses provide insights into spinach domestication and the genetic basis of agronomic traits.</title>
        <authorList>
            <person name="Cai X."/>
            <person name="Sun X."/>
            <person name="Xu C."/>
            <person name="Sun H."/>
            <person name="Wang X."/>
            <person name="Ge C."/>
            <person name="Zhang Z."/>
            <person name="Wang Q."/>
            <person name="Fei Z."/>
            <person name="Jiao C."/>
            <person name="Wang Q."/>
        </authorList>
    </citation>
    <scope>NUCLEOTIDE SEQUENCE [LARGE SCALE GENOMIC DNA]</scope>
    <source>
        <strain evidence="5">cv. Varoflay</strain>
    </source>
</reference>
<feature type="domain" description="Remorin C-terminal" evidence="4">
    <location>
        <begin position="395"/>
        <end position="492"/>
    </location>
</feature>
<evidence type="ECO:0000259" key="4">
    <source>
        <dbReference type="Pfam" id="PF03763"/>
    </source>
</evidence>
<dbReference type="GeneID" id="110787201"/>
<dbReference type="CDD" id="cd22249">
    <property type="entry name" value="UDM1_RNF168_RNF169-like"/>
    <property type="match status" value="1"/>
</dbReference>
<keyword evidence="5" id="KW-1185">Reference proteome</keyword>
<feature type="region of interest" description="Disordered" evidence="3">
    <location>
        <begin position="123"/>
        <end position="151"/>
    </location>
</feature>
<evidence type="ECO:0000313" key="6">
    <source>
        <dbReference type="RefSeq" id="XP_021847468.2"/>
    </source>
</evidence>
<feature type="region of interest" description="Disordered" evidence="3">
    <location>
        <begin position="62"/>
        <end position="98"/>
    </location>
</feature>
<comment type="similarity">
    <text evidence="1">Belongs to the remorin family.</text>
</comment>
<feature type="region of interest" description="Disordered" evidence="3">
    <location>
        <begin position="297"/>
        <end position="329"/>
    </location>
</feature>
<proteinExistence type="inferred from homology"/>
<sequence length="516" mass="58214">MDFTTQKYYQPTPLFASSQVESQEGKAKGNPFAESILNSNHNAVDPICKLNLRETSDFVKSLPMSTHNGTQSAQRRRDSFGNSMTRKMEAPSTPGRPVFSFSVSRKSVPSKWEDAEKWLFRGGSGGGGGGGGSCHESPAHHAFNHHNNNDNKMMIKQSDVSSNSKAILNEVIAEKFRVIEEEKIAKETVQKFINCPASATGASMEDHHHHQQQQQQQKLSSAITFNGVIIPADLPLKDKFTDEMSPYITNFRYSEPTKEAFLFKSHNFDNNNNKAMTDASTEVIPFEEVKHRDFGTEMTPLGSSTTSRCHTPFKSSSPARHNTPASRSGPLALMDQPTSPINMTQLQECHFAKLQIGSTPFDSVTTNWSSKEEEEEEISKSLRHFEIGRRSVSVSESRACAWEEEEKTKFCLRYQREEAKIQAWLNLQNAKAEAQSRKLEVKIQKMRSNLEEKLMRRMSIVHRKAEEWKIAAQVEHSEQIRKASERAQKLIMNHHQHPNSNLSPHIVSCGCFPCTS</sequence>
<dbReference type="PANTHER" id="PTHR31471">
    <property type="entry name" value="OS02G0116800 PROTEIN"/>
    <property type="match status" value="1"/>
</dbReference>
<dbReference type="AlphaFoldDB" id="A0A9R0IDW6"/>
<feature type="coiled-coil region" evidence="2">
    <location>
        <begin position="429"/>
        <end position="456"/>
    </location>
</feature>
<feature type="compositionally biased region" description="Gly residues" evidence="3">
    <location>
        <begin position="123"/>
        <end position="133"/>
    </location>
</feature>
<keyword evidence="2" id="KW-0175">Coiled coil</keyword>
<feature type="compositionally biased region" description="Polar residues" evidence="3">
    <location>
        <begin position="63"/>
        <end position="73"/>
    </location>
</feature>